<protein>
    <submittedName>
        <fullName evidence="1">Uncharacterized protein</fullName>
    </submittedName>
</protein>
<keyword evidence="2" id="KW-1185">Reference proteome</keyword>
<organism evidence="1 2">
    <name type="scientific">Hyphomicrobium nitrativorans NL23</name>
    <dbReference type="NCBI Taxonomy" id="1029756"/>
    <lineage>
        <taxon>Bacteria</taxon>
        <taxon>Pseudomonadati</taxon>
        <taxon>Pseudomonadota</taxon>
        <taxon>Alphaproteobacteria</taxon>
        <taxon>Hyphomicrobiales</taxon>
        <taxon>Hyphomicrobiaceae</taxon>
        <taxon>Hyphomicrobium</taxon>
    </lineage>
</organism>
<proteinExistence type="predicted"/>
<evidence type="ECO:0000313" key="1">
    <source>
        <dbReference type="EMBL" id="AHB49905.1"/>
    </source>
</evidence>
<accession>V5SIL1</accession>
<dbReference type="RefSeq" id="WP_023786149.1">
    <property type="nucleotide sequence ID" value="NC_022997.1"/>
</dbReference>
<name>V5SIL1_9HYPH</name>
<dbReference type="Proteomes" id="UP000018542">
    <property type="component" value="Chromosome"/>
</dbReference>
<dbReference type="EMBL" id="CP006912">
    <property type="protein sequence ID" value="AHB49905.1"/>
    <property type="molecule type" value="Genomic_DNA"/>
</dbReference>
<dbReference type="HOGENOM" id="CLU_2935297_0_0_5"/>
<sequence length="60" mass="6820">MTSRQLRSRLAEALDIIAAVERYLEKIDYAATGWGGVALQHRVADFMDRHRDERESGCAL</sequence>
<dbReference type="KEGG" id="hni:W911_03680"/>
<gene>
    <name evidence="1" type="ORF">W911_03680</name>
</gene>
<evidence type="ECO:0000313" key="2">
    <source>
        <dbReference type="Proteomes" id="UP000018542"/>
    </source>
</evidence>
<reference evidence="1 2" key="1">
    <citation type="journal article" date="2014" name="Genome Announc.">
        <title>Complete Genome Sequence of Hyphomicrobium nitrativorans Strain NL23, a Denitrifying Bacterium Isolated from Biofilm of a Methanol-Fed Denitrification System Treating Seawater at the Montreal Biodome.</title>
        <authorList>
            <person name="Martineau C."/>
            <person name="Villeneuve C."/>
            <person name="Mauffrey F."/>
            <person name="Villemur R."/>
        </authorList>
    </citation>
    <scope>NUCLEOTIDE SEQUENCE [LARGE SCALE GENOMIC DNA]</scope>
    <source>
        <strain evidence="1">NL23</strain>
    </source>
</reference>
<dbReference type="AlphaFoldDB" id="V5SIL1"/>
<dbReference type="PATRIC" id="fig|1029756.8.peg.770"/>
<dbReference type="STRING" id="1029756.W911_03680"/>